<dbReference type="RefSeq" id="WP_011340976.1">
    <property type="nucleotide sequence ID" value="NC_007498.2"/>
</dbReference>
<dbReference type="Pfam" id="PF03938">
    <property type="entry name" value="OmpH"/>
    <property type="match status" value="1"/>
</dbReference>
<feature type="signal peptide" evidence="3">
    <location>
        <begin position="1"/>
        <end position="21"/>
    </location>
</feature>
<evidence type="ECO:0000313" key="5">
    <source>
        <dbReference type="Proteomes" id="UP000002534"/>
    </source>
</evidence>
<dbReference type="InterPro" id="IPR024930">
    <property type="entry name" value="Skp_dom_sf"/>
</dbReference>
<comment type="similarity">
    <text evidence="1">Belongs to the Skp family.</text>
</comment>
<proteinExistence type="inferred from homology"/>
<evidence type="ECO:0000256" key="2">
    <source>
        <dbReference type="ARBA" id="ARBA00022729"/>
    </source>
</evidence>
<dbReference type="GO" id="GO:0050821">
    <property type="term" value="P:protein stabilization"/>
    <property type="evidence" value="ECO:0007669"/>
    <property type="project" value="TreeGrafter"/>
</dbReference>
<dbReference type="EMBL" id="CP000142">
    <property type="protein sequence ID" value="ABA88501.1"/>
    <property type="molecule type" value="Genomic_DNA"/>
</dbReference>
<evidence type="ECO:0000256" key="3">
    <source>
        <dbReference type="SAM" id="SignalP"/>
    </source>
</evidence>
<dbReference type="eggNOG" id="COG2825">
    <property type="taxonomic scope" value="Bacteria"/>
</dbReference>
<accession>Q3A556</accession>
<keyword evidence="2 3" id="KW-0732">Signal</keyword>
<keyword evidence="5" id="KW-1185">Reference proteome</keyword>
<feature type="chain" id="PRO_5004223493" evidence="3">
    <location>
        <begin position="22"/>
        <end position="171"/>
    </location>
</feature>
<protein>
    <submittedName>
        <fullName evidence="4">OmpH-like outer membrane protein, putative</fullName>
    </submittedName>
</protein>
<dbReference type="SMART" id="SM00935">
    <property type="entry name" value="OmpH"/>
    <property type="match status" value="1"/>
</dbReference>
<organism evidence="4 5">
    <name type="scientific">Syntrophotalea carbinolica (strain DSM 2380 / NBRC 103641 / GraBd1)</name>
    <name type="common">Pelobacter carbinolicus</name>
    <dbReference type="NCBI Taxonomy" id="338963"/>
    <lineage>
        <taxon>Bacteria</taxon>
        <taxon>Pseudomonadati</taxon>
        <taxon>Thermodesulfobacteriota</taxon>
        <taxon>Desulfuromonadia</taxon>
        <taxon>Desulfuromonadales</taxon>
        <taxon>Syntrophotaleaceae</taxon>
        <taxon>Syntrophotalea</taxon>
    </lineage>
</organism>
<dbReference type="GO" id="GO:0051082">
    <property type="term" value="F:unfolded protein binding"/>
    <property type="evidence" value="ECO:0007669"/>
    <property type="project" value="InterPro"/>
</dbReference>
<dbReference type="Proteomes" id="UP000002534">
    <property type="component" value="Chromosome"/>
</dbReference>
<dbReference type="PANTHER" id="PTHR35089:SF1">
    <property type="entry name" value="CHAPERONE PROTEIN SKP"/>
    <property type="match status" value="1"/>
</dbReference>
<dbReference type="Gene3D" id="3.30.910.20">
    <property type="entry name" value="Skp domain"/>
    <property type="match status" value="1"/>
</dbReference>
<dbReference type="GO" id="GO:0005829">
    <property type="term" value="C:cytosol"/>
    <property type="evidence" value="ECO:0007669"/>
    <property type="project" value="TreeGrafter"/>
</dbReference>
<dbReference type="OrthoDB" id="5432254at2"/>
<dbReference type="InterPro" id="IPR005632">
    <property type="entry name" value="Chaperone_Skp"/>
</dbReference>
<evidence type="ECO:0000256" key="1">
    <source>
        <dbReference type="ARBA" id="ARBA00009091"/>
    </source>
</evidence>
<dbReference type="AlphaFoldDB" id="Q3A556"/>
<dbReference type="STRING" id="338963.Pcar_1252"/>
<reference evidence="5" key="1">
    <citation type="submission" date="2005-10" db="EMBL/GenBank/DDBJ databases">
        <title>Complete sequence of Pelobacter carbinolicus DSM 2380.</title>
        <authorList>
            <person name="Copeland A."/>
            <person name="Lucas S."/>
            <person name="Lapidus A."/>
            <person name="Barry K."/>
            <person name="Detter J.C."/>
            <person name="Glavina T."/>
            <person name="Hammon N."/>
            <person name="Israni S."/>
            <person name="Pitluck S."/>
            <person name="Chertkov O."/>
            <person name="Schmutz J."/>
            <person name="Larimer F."/>
            <person name="Land M."/>
            <person name="Kyrpides N."/>
            <person name="Ivanova N."/>
            <person name="Richardson P."/>
        </authorList>
    </citation>
    <scope>NUCLEOTIDE SEQUENCE [LARGE SCALE GENOMIC DNA]</scope>
    <source>
        <strain evidence="5">DSM 2380 / NBRC 103641 / GraBd1</strain>
    </source>
</reference>
<reference evidence="4 5" key="2">
    <citation type="journal article" date="2012" name="BMC Genomics">
        <title>The genome of Pelobacter carbinolicus reveals surprising metabolic capabilities and physiological features.</title>
        <authorList>
            <person name="Aklujkar M."/>
            <person name="Haveman S.A."/>
            <person name="Didonato R.Jr."/>
            <person name="Chertkov O."/>
            <person name="Han C.S."/>
            <person name="Land M.L."/>
            <person name="Brown P."/>
            <person name="Lovley D.R."/>
        </authorList>
    </citation>
    <scope>NUCLEOTIDE SEQUENCE [LARGE SCALE GENOMIC DNA]</scope>
    <source>
        <strain evidence="5">DSM 2380 / NBRC 103641 / GraBd1</strain>
    </source>
</reference>
<dbReference type="KEGG" id="pca:Pcar_1252"/>
<gene>
    <name evidence="4" type="ordered locus">Pcar_1252</name>
</gene>
<sequence length="171" mass="19099">MKKIFGFMLVAMLIAAAPAAAADVKIGVIDLQKVLRTSLAGQAAQKNIAEKAKAFQETMQGRQKDLQKLNADFEKQKMVLSKEAVADKERDLQQKVKDFQRFGKDAQEELQQEDRQATTRILDEVAKVVKEMGAKAGYDVIVEKSTTLYTADRADLTDQVVKAYDKQFKGK</sequence>
<dbReference type="HOGENOM" id="CLU_101388_3_0_7"/>
<dbReference type="PANTHER" id="PTHR35089">
    <property type="entry name" value="CHAPERONE PROTEIN SKP"/>
    <property type="match status" value="1"/>
</dbReference>
<evidence type="ECO:0000313" key="4">
    <source>
        <dbReference type="EMBL" id="ABA88501.1"/>
    </source>
</evidence>
<dbReference type="SUPFAM" id="SSF111384">
    <property type="entry name" value="OmpH-like"/>
    <property type="match status" value="1"/>
</dbReference>
<name>Q3A556_SYNC1</name>